<evidence type="ECO:0000313" key="8">
    <source>
        <dbReference type="EMBL" id="CAH7666286.1"/>
    </source>
</evidence>
<dbReference type="InterPro" id="IPR038973">
    <property type="entry name" value="MutL/Mlh/Pms-like"/>
</dbReference>
<feature type="region of interest" description="Disordered" evidence="6">
    <location>
        <begin position="360"/>
        <end position="393"/>
    </location>
</feature>
<evidence type="ECO:0000256" key="4">
    <source>
        <dbReference type="ARBA" id="ARBA00023204"/>
    </source>
</evidence>
<dbReference type="GO" id="GO:0030983">
    <property type="term" value="F:mismatched DNA binding"/>
    <property type="evidence" value="ECO:0007669"/>
    <property type="project" value="InterPro"/>
</dbReference>
<evidence type="ECO:0000256" key="2">
    <source>
        <dbReference type="ARBA" id="ARBA00006082"/>
    </source>
</evidence>
<dbReference type="Gene3D" id="3.30.565.10">
    <property type="entry name" value="Histidine kinase-like ATPase, C-terminal domain"/>
    <property type="match status" value="1"/>
</dbReference>
<dbReference type="Proteomes" id="UP001153365">
    <property type="component" value="Unassembled WGS sequence"/>
</dbReference>
<dbReference type="FunFam" id="3.30.230.10:FF:000014">
    <property type="entry name" value="DNA mismatch repair protein Mlh1"/>
    <property type="match status" value="1"/>
</dbReference>
<dbReference type="SUPFAM" id="SSF55874">
    <property type="entry name" value="ATPase domain of HSP90 chaperone/DNA topoisomerase II/histidine kinase"/>
    <property type="match status" value="1"/>
</dbReference>
<dbReference type="GO" id="GO:0140664">
    <property type="term" value="F:ATP-dependent DNA damage sensor activity"/>
    <property type="evidence" value="ECO:0007669"/>
    <property type="project" value="InterPro"/>
</dbReference>
<dbReference type="Gene3D" id="3.30.230.10">
    <property type="match status" value="1"/>
</dbReference>
<dbReference type="GO" id="GO:0005524">
    <property type="term" value="F:ATP binding"/>
    <property type="evidence" value="ECO:0007669"/>
    <property type="project" value="InterPro"/>
</dbReference>
<dbReference type="InterPro" id="IPR036890">
    <property type="entry name" value="HATPase_C_sf"/>
</dbReference>
<dbReference type="PANTHER" id="PTHR10073:SF12">
    <property type="entry name" value="DNA MISMATCH REPAIR PROTEIN MLH1"/>
    <property type="match status" value="1"/>
</dbReference>
<dbReference type="Pfam" id="PF01119">
    <property type="entry name" value="DNA_mis_repair"/>
    <property type="match status" value="1"/>
</dbReference>
<evidence type="ECO:0000256" key="6">
    <source>
        <dbReference type="SAM" id="MobiDB-lite"/>
    </source>
</evidence>
<organism evidence="8 9">
    <name type="scientific">Phakopsora pachyrhizi</name>
    <name type="common">Asian soybean rust disease fungus</name>
    <dbReference type="NCBI Taxonomy" id="170000"/>
    <lineage>
        <taxon>Eukaryota</taxon>
        <taxon>Fungi</taxon>
        <taxon>Dikarya</taxon>
        <taxon>Basidiomycota</taxon>
        <taxon>Pucciniomycotina</taxon>
        <taxon>Pucciniomycetes</taxon>
        <taxon>Pucciniales</taxon>
        <taxon>Phakopsoraceae</taxon>
        <taxon>Phakopsora</taxon>
    </lineage>
</organism>
<accession>A0AAV0AGL0</accession>
<keyword evidence="9" id="KW-1185">Reference proteome</keyword>
<evidence type="ECO:0000256" key="5">
    <source>
        <dbReference type="ARBA" id="ARBA00023242"/>
    </source>
</evidence>
<dbReference type="NCBIfam" id="TIGR00585">
    <property type="entry name" value="mutl"/>
    <property type="match status" value="1"/>
</dbReference>
<protein>
    <recommendedName>
        <fullName evidence="7">DNA mismatch repair protein S5 domain-containing protein</fullName>
    </recommendedName>
</protein>
<comment type="similarity">
    <text evidence="2">Belongs to the DNA mismatch repair MutL/HexB family.</text>
</comment>
<dbReference type="SMART" id="SM01340">
    <property type="entry name" value="DNA_mis_repair"/>
    <property type="match status" value="1"/>
</dbReference>
<evidence type="ECO:0000256" key="3">
    <source>
        <dbReference type="ARBA" id="ARBA00022763"/>
    </source>
</evidence>
<keyword evidence="4" id="KW-0234">DNA repair</keyword>
<dbReference type="GO" id="GO:0006298">
    <property type="term" value="P:mismatch repair"/>
    <property type="evidence" value="ECO:0007669"/>
    <property type="project" value="InterPro"/>
</dbReference>
<keyword evidence="5" id="KW-0539">Nucleus</keyword>
<dbReference type="AlphaFoldDB" id="A0AAV0AGL0"/>
<evidence type="ECO:0000256" key="1">
    <source>
        <dbReference type="ARBA" id="ARBA00004123"/>
    </source>
</evidence>
<dbReference type="PANTHER" id="PTHR10073">
    <property type="entry name" value="DNA MISMATCH REPAIR PROTEIN MLH, PMS, MUTL"/>
    <property type="match status" value="1"/>
</dbReference>
<dbReference type="InterPro" id="IPR014762">
    <property type="entry name" value="DNA_mismatch_repair_CS"/>
</dbReference>
<dbReference type="PROSITE" id="PS00058">
    <property type="entry name" value="DNA_MISMATCH_REPAIR_1"/>
    <property type="match status" value="1"/>
</dbReference>
<dbReference type="InterPro" id="IPR032189">
    <property type="entry name" value="Mlh1_C"/>
</dbReference>
<dbReference type="EMBL" id="CALTRL010000093">
    <property type="protein sequence ID" value="CAH7666286.1"/>
    <property type="molecule type" value="Genomic_DNA"/>
</dbReference>
<gene>
    <name evidence="8" type="ORF">PPACK8108_LOCUS626</name>
</gene>
<comment type="subcellular location">
    <subcellularLocation>
        <location evidence="1">Nucleus</location>
    </subcellularLocation>
</comment>
<dbReference type="InterPro" id="IPR020568">
    <property type="entry name" value="Ribosomal_Su5_D2-typ_SF"/>
</dbReference>
<dbReference type="SUPFAM" id="SSF54211">
    <property type="entry name" value="Ribosomal protein S5 domain 2-like"/>
    <property type="match status" value="1"/>
</dbReference>
<dbReference type="Pfam" id="PF16413">
    <property type="entry name" value="Mlh1_C"/>
    <property type="match status" value="1"/>
</dbReference>
<feature type="domain" description="DNA mismatch repair protein S5" evidence="7">
    <location>
        <begin position="166"/>
        <end position="285"/>
    </location>
</feature>
<dbReference type="GO" id="GO:0032389">
    <property type="term" value="C:MutLalpha complex"/>
    <property type="evidence" value="ECO:0007669"/>
    <property type="project" value="TreeGrafter"/>
</dbReference>
<name>A0AAV0AGL0_PHAPC</name>
<dbReference type="CDD" id="cd16926">
    <property type="entry name" value="HATPase_MutL-MLH-PMS-like"/>
    <property type="match status" value="1"/>
</dbReference>
<dbReference type="GO" id="GO:0016887">
    <property type="term" value="F:ATP hydrolysis activity"/>
    <property type="evidence" value="ECO:0007669"/>
    <property type="project" value="InterPro"/>
</dbReference>
<evidence type="ECO:0000259" key="7">
    <source>
        <dbReference type="SMART" id="SM01340"/>
    </source>
</evidence>
<sequence>MLSIQDNGSGIRRADLPILCERFTTSKIRKFDDLSRLKTYGFRGEALASISHVAHLTVATKVRDDSVGWKAQYSDGKLVPLKPGGTAEPQPCAGNNGTVITVEDMFYNVPQRRKALQTASDEYKKILDVTTKYAVHNQGVAISCKKANSPHPDVNSSMSATTLETIGRLYGETLKKELMSLEFRDRKLNFEARAYFSSPNYSSKKATTLIFINNRLVDCTPLRKSLELTYAPVLPRGGFPFIYVSLEISPEKVDPNVHPNKKEVHFLDQEEIIERICDKLNVILAGSNSSRSYHVQTLLPIVRVGEGSGSNDRAIDESLTQVSSNSRNIKALPQKMVRTDHQTRTLQSLLRPSNLTSQAAANLNDRTGGGSVDGLDEEEEELSSNNKDPGLTSRIEESRCMLKSIQDLRNEVRDSSDPEIEDLIRRHSFVGVVDLQTGFSCIQHRTELYLIKHLLFCEELFYQLALKQFGVYDRIKLEPSPSIKKLVELAIEGEQSDYLDKFGRSKAVEKICERLRSKTEMLEEYFSLKIDGQGHLETLPIVLPGYVPDMERLPLFLIRVAVECDWKNEINCFKSFLRELSFFYVPIYVEGNKKSYRTVKAGNELRKDQLKEVVFPAIKSYLLPSIDLKRYIRKITSLPELYKVFERTCGLFANLL</sequence>
<dbReference type="InterPro" id="IPR013507">
    <property type="entry name" value="DNA_mismatch_S5_2-like"/>
</dbReference>
<proteinExistence type="inferred from homology"/>
<dbReference type="InterPro" id="IPR014721">
    <property type="entry name" value="Ribsml_uS5_D2-typ_fold_subgr"/>
</dbReference>
<dbReference type="InterPro" id="IPR002099">
    <property type="entry name" value="MutL/Mlh/PMS"/>
</dbReference>
<evidence type="ECO:0000313" key="9">
    <source>
        <dbReference type="Proteomes" id="UP001153365"/>
    </source>
</evidence>
<dbReference type="GO" id="GO:0061982">
    <property type="term" value="P:meiosis I cell cycle process"/>
    <property type="evidence" value="ECO:0007669"/>
    <property type="project" value="UniProtKB-ARBA"/>
</dbReference>
<keyword evidence="3" id="KW-0227">DNA damage</keyword>
<reference evidence="8" key="1">
    <citation type="submission" date="2022-06" db="EMBL/GenBank/DDBJ databases">
        <authorList>
            <consortium name="SYNGENTA / RWTH Aachen University"/>
        </authorList>
    </citation>
    <scope>NUCLEOTIDE SEQUENCE</scope>
</reference>
<comment type="caution">
    <text evidence="8">The sequence shown here is derived from an EMBL/GenBank/DDBJ whole genome shotgun (WGS) entry which is preliminary data.</text>
</comment>